<sequence>MHRWVNVDHPTKEVAQGLHATGRYYTHGRCPQDRRRADGEMTGAGLLADKIALITGGGAGIGRGIVTRFLAEGAKVVVAEYDEERCSTLRDDYAGNDSLHVVRTDVREKEQVPAPVRAAVDTFGGLDIPVNNAFTLSPRVLLEHKTDDMLDGTLHAGLWAAWWGMQAARPIMAERGGGAIVNFYSIDVETAARLNSDYVVTKSALLGLTRSSAHEWGRFGIRVNSIAPTAMGTHFHALAAEHPGFAEASAARKPLGRNGDPELDIAPVVVFLASEMSRFVTGELIHADGGLHMPGYDSRPADLGSLGG</sequence>
<proteinExistence type="predicted"/>
<accession>A0AC61U5H3</accession>
<dbReference type="Proteomes" id="UP001059663">
    <property type="component" value="Chromosome"/>
</dbReference>
<evidence type="ECO:0000313" key="1">
    <source>
        <dbReference type="EMBL" id="UUZ45223.1"/>
    </source>
</evidence>
<name>A0AC61U5H3_9MICO</name>
<evidence type="ECO:0000313" key="2">
    <source>
        <dbReference type="Proteomes" id="UP001059663"/>
    </source>
</evidence>
<organism evidence="1 2">
    <name type="scientific">Janibacter limosus</name>
    <dbReference type="NCBI Taxonomy" id="53458"/>
    <lineage>
        <taxon>Bacteria</taxon>
        <taxon>Bacillati</taxon>
        <taxon>Actinomycetota</taxon>
        <taxon>Actinomycetes</taxon>
        <taxon>Micrococcales</taxon>
        <taxon>Intrasporangiaceae</taxon>
        <taxon>Janibacter</taxon>
    </lineage>
</organism>
<gene>
    <name evidence="1" type="ORF">LP422_02865</name>
</gene>
<dbReference type="EMBL" id="CP087977">
    <property type="protein sequence ID" value="UUZ45223.1"/>
    <property type="molecule type" value="Genomic_DNA"/>
</dbReference>
<protein>
    <submittedName>
        <fullName evidence="1">SDR family oxidoreductase</fullName>
    </submittedName>
</protein>
<reference evidence="1" key="1">
    <citation type="submission" date="2021-11" db="EMBL/GenBank/DDBJ databases">
        <title>Study of the species diversity of bacterial strains isolated from a unique natural object - Shulgan-Tash cave (Bashkiria).</title>
        <authorList>
            <person name="Sazanova A.L."/>
            <person name="Chirak E.R."/>
            <person name="Safronova V.I."/>
        </authorList>
    </citation>
    <scope>NUCLEOTIDE SEQUENCE</scope>
    <source>
        <strain evidence="1">P1</strain>
    </source>
</reference>